<feature type="domain" description="Carrier" evidence="1">
    <location>
        <begin position="6"/>
        <end position="83"/>
    </location>
</feature>
<dbReference type="PROSITE" id="PS50075">
    <property type="entry name" value="CARRIER"/>
    <property type="match status" value="1"/>
</dbReference>
<dbReference type="eggNOG" id="COG0236">
    <property type="taxonomic scope" value="Bacteria"/>
</dbReference>
<dbReference type="KEGG" id="cai:Caci_3505"/>
<dbReference type="InterPro" id="IPR009081">
    <property type="entry name" value="PP-bd_ACP"/>
</dbReference>
<dbReference type="OrthoDB" id="4245492at2"/>
<keyword evidence="3" id="KW-1185">Reference proteome</keyword>
<evidence type="ECO:0000259" key="1">
    <source>
        <dbReference type="PROSITE" id="PS50075"/>
    </source>
</evidence>
<dbReference type="SUPFAM" id="SSF47336">
    <property type="entry name" value="ACP-like"/>
    <property type="match status" value="1"/>
</dbReference>
<dbReference type="STRING" id="479433.Caci_3505"/>
<organism evidence="2 3">
    <name type="scientific">Catenulispora acidiphila (strain DSM 44928 / JCM 14897 / NBRC 102108 / NRRL B-24433 / ID139908)</name>
    <dbReference type="NCBI Taxonomy" id="479433"/>
    <lineage>
        <taxon>Bacteria</taxon>
        <taxon>Bacillati</taxon>
        <taxon>Actinomycetota</taxon>
        <taxon>Actinomycetes</taxon>
        <taxon>Catenulisporales</taxon>
        <taxon>Catenulisporaceae</taxon>
        <taxon>Catenulispora</taxon>
    </lineage>
</organism>
<dbReference type="Gene3D" id="1.10.1200.10">
    <property type="entry name" value="ACP-like"/>
    <property type="match status" value="1"/>
</dbReference>
<proteinExistence type="predicted"/>
<dbReference type="InterPro" id="IPR036736">
    <property type="entry name" value="ACP-like_sf"/>
</dbReference>
<dbReference type="Pfam" id="PF00550">
    <property type="entry name" value="PP-binding"/>
    <property type="match status" value="1"/>
</dbReference>
<reference evidence="2 3" key="1">
    <citation type="journal article" date="2009" name="Stand. Genomic Sci.">
        <title>Complete genome sequence of Catenulispora acidiphila type strain (ID 139908).</title>
        <authorList>
            <person name="Copeland A."/>
            <person name="Lapidus A."/>
            <person name="Glavina Del Rio T."/>
            <person name="Nolan M."/>
            <person name="Lucas S."/>
            <person name="Chen F."/>
            <person name="Tice H."/>
            <person name="Cheng J.F."/>
            <person name="Bruce D."/>
            <person name="Goodwin L."/>
            <person name="Pitluck S."/>
            <person name="Mikhailova N."/>
            <person name="Pati A."/>
            <person name="Ivanova N."/>
            <person name="Mavromatis K."/>
            <person name="Chen A."/>
            <person name="Palaniappan K."/>
            <person name="Chain P."/>
            <person name="Land M."/>
            <person name="Hauser L."/>
            <person name="Chang Y.J."/>
            <person name="Jeffries C.D."/>
            <person name="Chertkov O."/>
            <person name="Brettin T."/>
            <person name="Detter J.C."/>
            <person name="Han C."/>
            <person name="Ali Z."/>
            <person name="Tindall B.J."/>
            <person name="Goker M."/>
            <person name="Bristow J."/>
            <person name="Eisen J.A."/>
            <person name="Markowitz V."/>
            <person name="Hugenholtz P."/>
            <person name="Kyrpides N.C."/>
            <person name="Klenk H.P."/>
        </authorList>
    </citation>
    <scope>NUCLEOTIDE SEQUENCE [LARGE SCALE GENOMIC DNA]</scope>
    <source>
        <strain evidence="3">DSM 44928 / JCM 14897 / NBRC 102108 / NRRL B-24433 / ID139908</strain>
    </source>
</reference>
<accession>C7QAB2</accession>
<name>C7QAB2_CATAD</name>
<gene>
    <name evidence="2" type="ordered locus">Caci_3505</name>
</gene>
<dbReference type="RefSeq" id="WP_015792140.1">
    <property type="nucleotide sequence ID" value="NC_013131.1"/>
</dbReference>
<sequence length="87" mass="9383">MIGPTEDIDHLAVVCAALAAEADPDLEGIDPDWQLTAIPGLESVKALRAVVRIEDACAIAIPDDFLFETNTVRQLADLVARLVEKSR</sequence>
<evidence type="ECO:0000313" key="3">
    <source>
        <dbReference type="Proteomes" id="UP000000851"/>
    </source>
</evidence>
<dbReference type="HOGENOM" id="CLU_2477670_0_0_11"/>
<protein>
    <submittedName>
        <fullName evidence="2">Phosphopantetheine-binding</fullName>
    </submittedName>
</protein>
<dbReference type="AlphaFoldDB" id="C7QAB2"/>
<dbReference type="EMBL" id="CP001700">
    <property type="protein sequence ID" value="ACU72411.1"/>
    <property type="molecule type" value="Genomic_DNA"/>
</dbReference>
<dbReference type="InParanoid" id="C7QAB2"/>
<dbReference type="Proteomes" id="UP000000851">
    <property type="component" value="Chromosome"/>
</dbReference>
<evidence type="ECO:0000313" key="2">
    <source>
        <dbReference type="EMBL" id="ACU72411.1"/>
    </source>
</evidence>